<dbReference type="EMBL" id="MFSS01000075">
    <property type="protein sequence ID" value="OGI42875.1"/>
    <property type="molecule type" value="Genomic_DNA"/>
</dbReference>
<proteinExistence type="predicted"/>
<evidence type="ECO:0000313" key="1">
    <source>
        <dbReference type="EMBL" id="OGI42875.1"/>
    </source>
</evidence>
<reference evidence="1 2" key="1">
    <citation type="journal article" date="2016" name="Nat. Commun.">
        <title>Thousands of microbial genomes shed light on interconnected biogeochemical processes in an aquifer system.</title>
        <authorList>
            <person name="Anantharaman K."/>
            <person name="Brown C.T."/>
            <person name="Hug L.A."/>
            <person name="Sharon I."/>
            <person name="Castelle C.J."/>
            <person name="Probst A.J."/>
            <person name="Thomas B.C."/>
            <person name="Singh A."/>
            <person name="Wilkins M.J."/>
            <person name="Karaoz U."/>
            <person name="Brodie E.L."/>
            <person name="Williams K.H."/>
            <person name="Hubbard S.S."/>
            <person name="Banfield J.F."/>
        </authorList>
    </citation>
    <scope>NUCLEOTIDE SEQUENCE [LARGE SCALE GENOMIC DNA]</scope>
</reference>
<gene>
    <name evidence="1" type="ORF">A2150_02895</name>
</gene>
<evidence type="ECO:0000313" key="2">
    <source>
        <dbReference type="Proteomes" id="UP000177925"/>
    </source>
</evidence>
<dbReference type="AlphaFoldDB" id="A0A1F6TCU1"/>
<comment type="caution">
    <text evidence="1">The sequence shown here is derived from an EMBL/GenBank/DDBJ whole genome shotgun (WGS) entry which is preliminary data.</text>
</comment>
<dbReference type="Proteomes" id="UP000177925">
    <property type="component" value="Unassembled WGS sequence"/>
</dbReference>
<protein>
    <submittedName>
        <fullName evidence="1">Uncharacterized protein</fullName>
    </submittedName>
</protein>
<organism evidence="1 2">
    <name type="scientific">Candidatus Muproteobacteria bacterium RBG_16_64_11</name>
    <dbReference type="NCBI Taxonomy" id="1817758"/>
    <lineage>
        <taxon>Bacteria</taxon>
        <taxon>Pseudomonadati</taxon>
        <taxon>Pseudomonadota</taxon>
        <taxon>Candidatus Muproteobacteria</taxon>
    </lineage>
</organism>
<name>A0A1F6TCU1_9PROT</name>
<sequence length="73" mass="7592">MRVTTGKVVSGKVVVEGEPLDEGAIVTVLAPEDSETFELSPEAEAALLVAIGEADRGEVVGGDEVLRKLDRNG</sequence>
<accession>A0A1F6TCU1</accession>